<feature type="domain" description="YrdC-like" evidence="3">
    <location>
        <begin position="69"/>
        <end position="260"/>
    </location>
</feature>
<feature type="compositionally biased region" description="Pro residues" evidence="2">
    <location>
        <begin position="41"/>
        <end position="59"/>
    </location>
</feature>
<organism evidence="4 5">
    <name type="scientific">Phrynosoma platyrhinos</name>
    <name type="common">Desert horned lizard</name>
    <dbReference type="NCBI Taxonomy" id="52577"/>
    <lineage>
        <taxon>Eukaryota</taxon>
        <taxon>Metazoa</taxon>
        <taxon>Chordata</taxon>
        <taxon>Craniata</taxon>
        <taxon>Vertebrata</taxon>
        <taxon>Euteleostomi</taxon>
        <taxon>Lepidosauria</taxon>
        <taxon>Squamata</taxon>
        <taxon>Bifurcata</taxon>
        <taxon>Unidentata</taxon>
        <taxon>Episquamata</taxon>
        <taxon>Toxicofera</taxon>
        <taxon>Iguania</taxon>
        <taxon>Phrynosomatidae</taxon>
        <taxon>Phrynosomatinae</taxon>
        <taxon>Phrynosoma</taxon>
    </lineage>
</organism>
<dbReference type="Gene3D" id="3.90.870.10">
    <property type="entry name" value="DHBP synthase"/>
    <property type="match status" value="1"/>
</dbReference>
<proteinExistence type="predicted"/>
<dbReference type="InterPro" id="IPR029159">
    <property type="entry name" value="CA109-like"/>
</dbReference>
<dbReference type="InterPro" id="IPR017945">
    <property type="entry name" value="DHBP_synth_RibB-like_a/b_dom"/>
</dbReference>
<dbReference type="PROSITE" id="PS51163">
    <property type="entry name" value="YRDC"/>
    <property type="match status" value="1"/>
</dbReference>
<keyword evidence="5" id="KW-1185">Reference proteome</keyword>
<dbReference type="NCBIfam" id="TIGR00057">
    <property type="entry name" value="L-threonylcarbamoyladenylate synthase"/>
    <property type="match status" value="1"/>
</dbReference>
<dbReference type="Proteomes" id="UP000826234">
    <property type="component" value="Unassembled WGS sequence"/>
</dbReference>
<reference evidence="4 5" key="1">
    <citation type="journal article" date="2022" name="Gigascience">
        <title>A chromosome-level genome assembly and annotation of the desert horned lizard, Phrynosoma platyrhinos, provides insight into chromosomal rearrangements among reptiles.</title>
        <authorList>
            <person name="Koochekian N."/>
            <person name="Ascanio A."/>
            <person name="Farleigh K."/>
            <person name="Card D.C."/>
            <person name="Schield D.R."/>
            <person name="Castoe T.A."/>
            <person name="Jezkova T."/>
        </authorList>
    </citation>
    <scope>NUCLEOTIDE SEQUENCE [LARGE SCALE GENOMIC DNA]</scope>
    <source>
        <strain evidence="4">NK-2021</strain>
    </source>
</reference>
<feature type="region of interest" description="Disordered" evidence="2">
    <location>
        <begin position="32"/>
        <end position="66"/>
    </location>
</feature>
<dbReference type="EMBL" id="JAIPUX010000035">
    <property type="protein sequence ID" value="KAH0631048.1"/>
    <property type="molecule type" value="Genomic_DNA"/>
</dbReference>
<gene>
    <name evidence="4" type="ORF">JD844_005129</name>
</gene>
<dbReference type="PANTHER" id="PTHR16234">
    <property type="entry name" value="SIMILAR TO HYPOTHETICAL PROTEIN FLJ20508"/>
    <property type="match status" value="1"/>
</dbReference>
<dbReference type="SUPFAM" id="SSF55821">
    <property type="entry name" value="YrdC/RibB"/>
    <property type="match status" value="1"/>
</dbReference>
<evidence type="ECO:0000313" key="5">
    <source>
        <dbReference type="Proteomes" id="UP000826234"/>
    </source>
</evidence>
<dbReference type="InterPro" id="IPR006070">
    <property type="entry name" value="Sua5-like_dom"/>
</dbReference>
<evidence type="ECO:0000256" key="2">
    <source>
        <dbReference type="SAM" id="MobiDB-lite"/>
    </source>
</evidence>
<dbReference type="Pfam" id="PF15011">
    <property type="entry name" value="CA109-like"/>
    <property type="match status" value="1"/>
</dbReference>
<sequence length="467" mass="51087">MLSRAMAMATVKLSSSFSTEVSFRVAPLGECRAPSAERRAPPPPPPAPSSRPPLLPSFPPSGAASSAPSRAVDVAASALRSGGLVALPTETVYGVACLAQDSRALRRLYRLKGRDPRKPLALCLPDLALLPRYCKASGVPQALLQDLLPGPVTVVLERSEALNKDLNPFTPLVGIRIPSHWFPRELARACAAPLALTSANVSNKGSTLAVTEFEELWPHLALVVDGGPVGDIHSPECRLGSTVIDLSVPGRFRVIRPGWMAPEGPALPPDIRSALQKAFRTIWDQHHEAWKRTLTACGPLLGSLGNLAQQMLALRKVALDRSPLRDFPDLPERLTDRHRAAAEAVLARLRQEKLLELQKVRDAVGVHVAEVSLLCDKRQDDLGLEGSFQRSSLCPSLADMMEWLLDIEGFYHRTYLEAKLLLLQIRYENLAEMQALPKAWEQVMQHSLQSTVEDALLKVSFFLEEAT</sequence>
<comment type="caution">
    <text evidence="4">The sequence shown here is derived from an EMBL/GenBank/DDBJ whole genome shotgun (WGS) entry which is preliminary data.</text>
</comment>
<evidence type="ECO:0000259" key="3">
    <source>
        <dbReference type="PROSITE" id="PS51163"/>
    </source>
</evidence>
<evidence type="ECO:0000256" key="1">
    <source>
        <dbReference type="ARBA" id="ARBA00015492"/>
    </source>
</evidence>
<name>A0ABQ7TMZ2_PHRPL</name>
<accession>A0ABQ7TMZ2</accession>
<protein>
    <recommendedName>
        <fullName evidence="1">Threonylcarbamoyl-AMP synthase</fullName>
    </recommendedName>
</protein>
<dbReference type="Pfam" id="PF01300">
    <property type="entry name" value="Sua5_yciO_yrdC"/>
    <property type="match status" value="1"/>
</dbReference>
<dbReference type="PANTHER" id="PTHR16234:SF5">
    <property type="entry name" value="AFG2-INTERACTING RIBOSOME MATURATION FACTOR"/>
    <property type="match status" value="1"/>
</dbReference>
<evidence type="ECO:0000313" key="4">
    <source>
        <dbReference type="EMBL" id="KAH0631048.1"/>
    </source>
</evidence>